<dbReference type="EMBL" id="SNRW01034296">
    <property type="protein sequence ID" value="KAA6355636.1"/>
    <property type="molecule type" value="Genomic_DNA"/>
</dbReference>
<proteinExistence type="predicted"/>
<evidence type="ECO:0000313" key="1">
    <source>
        <dbReference type="EMBL" id="KAA6355636.1"/>
    </source>
</evidence>
<accession>A0A5J4TB66</accession>
<organism evidence="1 2">
    <name type="scientific">Streblomastix strix</name>
    <dbReference type="NCBI Taxonomy" id="222440"/>
    <lineage>
        <taxon>Eukaryota</taxon>
        <taxon>Metamonada</taxon>
        <taxon>Preaxostyla</taxon>
        <taxon>Oxymonadida</taxon>
        <taxon>Streblomastigidae</taxon>
        <taxon>Streblomastix</taxon>
    </lineage>
</organism>
<evidence type="ECO:0000313" key="2">
    <source>
        <dbReference type="Proteomes" id="UP000324800"/>
    </source>
</evidence>
<comment type="caution">
    <text evidence="1">The sequence shown here is derived from an EMBL/GenBank/DDBJ whole genome shotgun (WGS) entry which is preliminary data.</text>
</comment>
<dbReference type="AlphaFoldDB" id="A0A5J4TB66"/>
<protein>
    <submittedName>
        <fullName evidence="1">Uncharacterized protein</fullName>
    </submittedName>
</protein>
<sequence>VEGREQVVVKKRALRIIPFCDPTFLGRRDAFTLESIGPEGYDVQYIQRKGPWQYSSRELAWLDEIFVKRGQIFEIVEFNVVKLKAKLINEAMISVRLTYACERGEWNTQDQVLFTQDKETSQEVPFTNLSLSGDEQCNNGLAITSSGCGRLDDSCAYYGLCISARLYEINQEVIMIGFAWSDSELHLYRLK</sequence>
<name>A0A5J4TB66_9EUKA</name>
<dbReference type="Proteomes" id="UP000324800">
    <property type="component" value="Unassembled WGS sequence"/>
</dbReference>
<feature type="non-terminal residue" evidence="1">
    <location>
        <position position="1"/>
    </location>
</feature>
<reference evidence="1 2" key="1">
    <citation type="submission" date="2019-03" db="EMBL/GenBank/DDBJ databases">
        <title>Single cell metagenomics reveals metabolic interactions within the superorganism composed of flagellate Streblomastix strix and complex community of Bacteroidetes bacteria on its surface.</title>
        <authorList>
            <person name="Treitli S.C."/>
            <person name="Kolisko M."/>
            <person name="Husnik F."/>
            <person name="Keeling P."/>
            <person name="Hampl V."/>
        </authorList>
    </citation>
    <scope>NUCLEOTIDE SEQUENCE [LARGE SCALE GENOMIC DNA]</scope>
    <source>
        <strain evidence="1">ST1C</strain>
    </source>
</reference>
<gene>
    <name evidence="1" type="ORF">EZS28_048837</name>
</gene>